<comment type="caution">
    <text evidence="2">The sequence shown here is derived from an EMBL/GenBank/DDBJ whole genome shotgun (WGS) entry which is preliminary data.</text>
</comment>
<dbReference type="InterPro" id="IPR042267">
    <property type="entry name" value="VTC_sf"/>
</dbReference>
<evidence type="ECO:0000313" key="3">
    <source>
        <dbReference type="Proteomes" id="UP001300383"/>
    </source>
</evidence>
<dbReference type="Proteomes" id="UP001300383">
    <property type="component" value="Unassembled WGS sequence"/>
</dbReference>
<accession>A0AAP4EWB4</accession>
<dbReference type="RefSeq" id="WP_283229809.1">
    <property type="nucleotide sequence ID" value="NZ_JASGBQ010000002.1"/>
</dbReference>
<organism evidence="2 3">
    <name type="scientific">Fusibacillus kribbianus</name>
    <dbReference type="NCBI Taxonomy" id="3044208"/>
    <lineage>
        <taxon>Bacteria</taxon>
        <taxon>Bacillati</taxon>
        <taxon>Bacillota</taxon>
        <taxon>Clostridia</taxon>
        <taxon>Lachnospirales</taxon>
        <taxon>Lachnospiraceae</taxon>
        <taxon>Fusibacillus</taxon>
    </lineage>
</organism>
<dbReference type="Gene3D" id="3.20.100.30">
    <property type="entry name" value="VTC, catalytic tunnel domain"/>
    <property type="match status" value="1"/>
</dbReference>
<feature type="domain" description="VTC" evidence="1">
    <location>
        <begin position="8"/>
        <end position="230"/>
    </location>
</feature>
<reference evidence="2 3" key="1">
    <citation type="submission" date="2023-05" db="EMBL/GenBank/DDBJ databases">
        <title>[ruminococcus] sp. nov., isolated from a pig farm feces dump.</title>
        <authorList>
            <person name="Chang Y.-H."/>
        </authorList>
    </citation>
    <scope>NUCLEOTIDE SEQUENCE [LARGE SCALE GENOMIC DNA]</scope>
    <source>
        <strain evidence="2 3">YH-rum2234</strain>
    </source>
</reference>
<keyword evidence="3" id="KW-1185">Reference proteome</keyword>
<protein>
    <submittedName>
        <fullName evidence="2">Polyphosphate polymerase domain-containing protein</fullName>
    </submittedName>
</protein>
<dbReference type="Pfam" id="PF09359">
    <property type="entry name" value="VTC"/>
    <property type="match status" value="1"/>
</dbReference>
<dbReference type="GO" id="GO:0006799">
    <property type="term" value="P:polyphosphate biosynthetic process"/>
    <property type="evidence" value="ECO:0007669"/>
    <property type="project" value="UniProtKB-ARBA"/>
</dbReference>
<evidence type="ECO:0000259" key="1">
    <source>
        <dbReference type="Pfam" id="PF09359"/>
    </source>
</evidence>
<evidence type="ECO:0000313" key="2">
    <source>
        <dbReference type="EMBL" id="MDI9241299.1"/>
    </source>
</evidence>
<dbReference type="EMBL" id="JASGBQ010000002">
    <property type="protein sequence ID" value="MDI9241299.1"/>
    <property type="molecule type" value="Genomic_DNA"/>
</dbReference>
<dbReference type="AlphaFoldDB" id="A0AAP4EWB4"/>
<name>A0AAP4EWB4_9FIRM</name>
<gene>
    <name evidence="2" type="ORF">QJ036_02240</name>
</gene>
<proteinExistence type="predicted"/>
<dbReference type="InterPro" id="IPR018966">
    <property type="entry name" value="VTC_domain"/>
</dbReference>
<dbReference type="CDD" id="cd07750">
    <property type="entry name" value="PolyPPase_VTC_like"/>
    <property type="match status" value="1"/>
</dbReference>
<sequence>MSIKTFKRLEKKYLLTMEQYEELRKRMEPYMTYDEYCPDGALYSIYNIYYDTDDYRLIRASLAKPYYKEKLRLRSYSPLGSEDSPVFLELKKKVGGIVTKRRAALSYRDASDFVSGRRIPTMQTYLDRQVLREISYFTHQYSITPAAAISYDRAALFGLTDPDFRITFDFHICSQDLRQTSSPLGDLLDPGTCLMEVKLTGAAPLWLAEAFSALHIHPASFSKYGVMYRQMCPGAKRPA</sequence>